<feature type="compositionally biased region" description="Acidic residues" evidence="1">
    <location>
        <begin position="52"/>
        <end position="70"/>
    </location>
</feature>
<reference evidence="2 3" key="1">
    <citation type="journal article" date="2013" name="Curr. Biol.">
        <title>The Genome of the Foraminiferan Reticulomyxa filosa.</title>
        <authorList>
            <person name="Glockner G."/>
            <person name="Hulsmann N."/>
            <person name="Schleicher M."/>
            <person name="Noegel A.A."/>
            <person name="Eichinger L."/>
            <person name="Gallinger C."/>
            <person name="Pawlowski J."/>
            <person name="Sierra R."/>
            <person name="Euteneuer U."/>
            <person name="Pillet L."/>
            <person name="Moustafa A."/>
            <person name="Platzer M."/>
            <person name="Groth M."/>
            <person name="Szafranski K."/>
            <person name="Schliwa M."/>
        </authorList>
    </citation>
    <scope>NUCLEOTIDE SEQUENCE [LARGE SCALE GENOMIC DNA]</scope>
</reference>
<organism evidence="2 3">
    <name type="scientific">Reticulomyxa filosa</name>
    <dbReference type="NCBI Taxonomy" id="46433"/>
    <lineage>
        <taxon>Eukaryota</taxon>
        <taxon>Sar</taxon>
        <taxon>Rhizaria</taxon>
        <taxon>Retaria</taxon>
        <taxon>Foraminifera</taxon>
        <taxon>Monothalamids</taxon>
        <taxon>Reticulomyxidae</taxon>
        <taxon>Reticulomyxa</taxon>
    </lineage>
</organism>
<accession>X6LHU2</accession>
<dbReference type="AlphaFoldDB" id="X6LHU2"/>
<comment type="caution">
    <text evidence="2">The sequence shown here is derived from an EMBL/GenBank/DDBJ whole genome shotgun (WGS) entry which is preliminary data.</text>
</comment>
<evidence type="ECO:0000313" key="2">
    <source>
        <dbReference type="EMBL" id="ETO01189.1"/>
    </source>
</evidence>
<evidence type="ECO:0000313" key="3">
    <source>
        <dbReference type="Proteomes" id="UP000023152"/>
    </source>
</evidence>
<name>X6LHU2_RETFI</name>
<proteinExistence type="predicted"/>
<dbReference type="Proteomes" id="UP000023152">
    <property type="component" value="Unassembled WGS sequence"/>
</dbReference>
<evidence type="ECO:0000256" key="1">
    <source>
        <dbReference type="SAM" id="MobiDB-lite"/>
    </source>
</evidence>
<dbReference type="EMBL" id="ASPP01038970">
    <property type="protein sequence ID" value="ETO01189.1"/>
    <property type="molecule type" value="Genomic_DNA"/>
</dbReference>
<protein>
    <submittedName>
        <fullName evidence="2">Uncharacterized protein</fullName>
    </submittedName>
</protein>
<feature type="region of interest" description="Disordered" evidence="1">
    <location>
        <begin position="49"/>
        <end position="70"/>
    </location>
</feature>
<keyword evidence="3" id="KW-1185">Reference proteome</keyword>
<gene>
    <name evidence="2" type="ORF">RFI_36252</name>
</gene>
<sequence>MTMHDLTFNNSIFPITDQSLFTEEQTIAKKPGVNYRNAEKFLQKQKGIVFESDSEDDDSNNSDDSNNNDDYDVSIHRPMLFFQNIVETMGIDNAKIEEYQRWFDIDEAHFLIEFANNLTYLIKKIMNKLKMNLFAYIIKD</sequence>